<keyword evidence="2" id="KW-1185">Reference proteome</keyword>
<name>A0A2Z5FWY8_9BACT</name>
<dbReference type="Proteomes" id="UP000253606">
    <property type="component" value="Chromosome"/>
</dbReference>
<evidence type="ECO:0000313" key="1">
    <source>
        <dbReference type="EMBL" id="AXC11282.1"/>
    </source>
</evidence>
<dbReference type="EMBL" id="CP030840">
    <property type="protein sequence ID" value="AXC11282.1"/>
    <property type="molecule type" value="Genomic_DNA"/>
</dbReference>
<reference evidence="1 2" key="1">
    <citation type="journal article" date="2018" name="Front. Microbiol.">
        <title>Hydrolytic Capabilities as a Key to Environmental Success: Chitinolytic and Cellulolytic Acidobacteria From Acidic Sub-arctic Soils and Boreal Peatlands.</title>
        <authorList>
            <person name="Belova S.E."/>
            <person name="Ravin N.V."/>
            <person name="Pankratov T.A."/>
            <person name="Rakitin A.L."/>
            <person name="Ivanova A.A."/>
            <person name="Beletsky A.V."/>
            <person name="Mardanov A.V."/>
            <person name="Sinninghe Damste J.S."/>
            <person name="Dedysh S.N."/>
        </authorList>
    </citation>
    <scope>NUCLEOTIDE SEQUENCE [LARGE SCALE GENOMIC DNA]</scope>
    <source>
        <strain evidence="1 2">SBC82</strain>
    </source>
</reference>
<proteinExistence type="predicted"/>
<evidence type="ECO:0000313" key="2">
    <source>
        <dbReference type="Proteomes" id="UP000253606"/>
    </source>
</evidence>
<protein>
    <submittedName>
        <fullName evidence="1">Uncharacterized protein</fullName>
    </submittedName>
</protein>
<organism evidence="1 2">
    <name type="scientific">Acidisarcina polymorpha</name>
    <dbReference type="NCBI Taxonomy" id="2211140"/>
    <lineage>
        <taxon>Bacteria</taxon>
        <taxon>Pseudomonadati</taxon>
        <taxon>Acidobacteriota</taxon>
        <taxon>Terriglobia</taxon>
        <taxon>Terriglobales</taxon>
        <taxon>Acidobacteriaceae</taxon>
        <taxon>Acidisarcina</taxon>
    </lineage>
</organism>
<sequence length="62" mass="6832">MGLLAPAPAIARLYRLPQTSSDLLRNNKAGGLRQIVLSLMERNRLKLEKDDAGRSEESGRSP</sequence>
<gene>
    <name evidence="1" type="ORF">ACPOL_1946</name>
</gene>
<dbReference type="AlphaFoldDB" id="A0A2Z5FWY8"/>
<dbReference type="KEGG" id="abas:ACPOL_1946"/>
<accession>A0A2Z5FWY8</accession>